<proteinExistence type="predicted"/>
<gene>
    <name evidence="1" type="ORF">UT18_C0024G0004</name>
</gene>
<protein>
    <submittedName>
        <fullName evidence="1">Uncharacterized protein</fullName>
    </submittedName>
</protein>
<reference evidence="1" key="1">
    <citation type="journal article" date="2015" name="Nature">
        <title>rRNA introns, odd ribosomes, and small enigmatic genomes across a large radiation of phyla.</title>
        <authorList>
            <person name="Brown C.T."/>
            <person name="Hug L.A."/>
            <person name="Thomas B.C."/>
            <person name="Sharon I."/>
            <person name="Castelle C.J."/>
            <person name="Singh A."/>
            <person name="Wilkins M.J."/>
            <person name="Williams K.H."/>
            <person name="Banfield J.F."/>
        </authorList>
    </citation>
    <scope>NUCLEOTIDE SEQUENCE [LARGE SCALE GENOMIC DNA]</scope>
</reference>
<evidence type="ECO:0000313" key="1">
    <source>
        <dbReference type="EMBL" id="KKQ93215.1"/>
    </source>
</evidence>
<dbReference type="EMBL" id="LBVV01000024">
    <property type="protein sequence ID" value="KKQ93215.1"/>
    <property type="molecule type" value="Genomic_DNA"/>
</dbReference>
<sequence length="45" mass="4979">MKSLKFVIASPAAAGRGNLVAVMRRLLRSTRNDKINKIFVDIFCG</sequence>
<organism evidence="1 2">
    <name type="scientific">candidate division CPR2 bacterium GW2011_GWC2_39_10</name>
    <dbReference type="NCBI Taxonomy" id="1618345"/>
    <lineage>
        <taxon>Bacteria</taxon>
        <taxon>Bacteria division CPR2</taxon>
    </lineage>
</organism>
<dbReference type="AlphaFoldDB" id="A0A0G0LYY0"/>
<dbReference type="STRING" id="1618345.UT18_C0024G0004"/>
<name>A0A0G0LYY0_UNCC2</name>
<comment type="caution">
    <text evidence="1">The sequence shown here is derived from an EMBL/GenBank/DDBJ whole genome shotgun (WGS) entry which is preliminary data.</text>
</comment>
<dbReference type="Proteomes" id="UP000034207">
    <property type="component" value="Unassembled WGS sequence"/>
</dbReference>
<evidence type="ECO:0000313" key="2">
    <source>
        <dbReference type="Proteomes" id="UP000034207"/>
    </source>
</evidence>
<accession>A0A0G0LYY0</accession>